<gene>
    <name evidence="2" type="ORF">LOTGIDRAFT_168055</name>
</gene>
<evidence type="ECO:0000313" key="2">
    <source>
        <dbReference type="EMBL" id="ESO85038.1"/>
    </source>
</evidence>
<dbReference type="GeneID" id="20240757"/>
<dbReference type="KEGG" id="lgi:LOTGIDRAFT_168055"/>
<protein>
    <submittedName>
        <fullName evidence="2">Uncharacterized protein</fullName>
    </submittedName>
</protein>
<dbReference type="AlphaFoldDB" id="V3Z350"/>
<sequence length="107" mass="11976">MAEMEARDTVADDKLVGRDCYESDSETSICVESRDEQSNNENNNDIEQSKNDIPPLIRDPVQHSPQPIKRPTPFSVLDILSPNRFHGTFANDVTHCNGSIICLMLMG</sequence>
<evidence type="ECO:0000256" key="1">
    <source>
        <dbReference type="SAM" id="MobiDB-lite"/>
    </source>
</evidence>
<accession>V3Z350</accession>
<keyword evidence="3" id="KW-1185">Reference proteome</keyword>
<dbReference type="Proteomes" id="UP000030746">
    <property type="component" value="Unassembled WGS sequence"/>
</dbReference>
<organism evidence="2 3">
    <name type="scientific">Lottia gigantea</name>
    <name type="common">Giant owl limpet</name>
    <dbReference type="NCBI Taxonomy" id="225164"/>
    <lineage>
        <taxon>Eukaryota</taxon>
        <taxon>Metazoa</taxon>
        <taxon>Spiralia</taxon>
        <taxon>Lophotrochozoa</taxon>
        <taxon>Mollusca</taxon>
        <taxon>Gastropoda</taxon>
        <taxon>Patellogastropoda</taxon>
        <taxon>Lottioidea</taxon>
        <taxon>Lottiidae</taxon>
        <taxon>Lottia</taxon>
    </lineage>
</organism>
<dbReference type="EMBL" id="KB203331">
    <property type="protein sequence ID" value="ESO85038.1"/>
    <property type="molecule type" value="Genomic_DNA"/>
</dbReference>
<dbReference type="CTD" id="20240757"/>
<proteinExistence type="predicted"/>
<dbReference type="HOGENOM" id="CLU_2212924_0_0_1"/>
<reference evidence="2 3" key="1">
    <citation type="journal article" date="2013" name="Nature">
        <title>Insights into bilaterian evolution from three spiralian genomes.</title>
        <authorList>
            <person name="Simakov O."/>
            <person name="Marletaz F."/>
            <person name="Cho S.J."/>
            <person name="Edsinger-Gonzales E."/>
            <person name="Havlak P."/>
            <person name="Hellsten U."/>
            <person name="Kuo D.H."/>
            <person name="Larsson T."/>
            <person name="Lv J."/>
            <person name="Arendt D."/>
            <person name="Savage R."/>
            <person name="Osoegawa K."/>
            <person name="de Jong P."/>
            <person name="Grimwood J."/>
            <person name="Chapman J.A."/>
            <person name="Shapiro H."/>
            <person name="Aerts A."/>
            <person name="Otillar R.P."/>
            <person name="Terry A.Y."/>
            <person name="Boore J.L."/>
            <person name="Grigoriev I.V."/>
            <person name="Lindberg D.R."/>
            <person name="Seaver E.C."/>
            <person name="Weisblat D.A."/>
            <person name="Putnam N.H."/>
            <person name="Rokhsar D.S."/>
        </authorList>
    </citation>
    <scope>NUCLEOTIDE SEQUENCE [LARGE SCALE GENOMIC DNA]</scope>
</reference>
<evidence type="ECO:0000313" key="3">
    <source>
        <dbReference type="Proteomes" id="UP000030746"/>
    </source>
</evidence>
<dbReference type="RefSeq" id="XP_009064185.1">
    <property type="nucleotide sequence ID" value="XM_009065937.1"/>
</dbReference>
<name>V3Z350_LOTGI</name>
<feature type="region of interest" description="Disordered" evidence="1">
    <location>
        <begin position="27"/>
        <end position="70"/>
    </location>
</feature>